<evidence type="ECO:0000313" key="3">
    <source>
        <dbReference type="EMBL" id="RDC62775.1"/>
    </source>
</evidence>
<dbReference type="Gene3D" id="1.20.58.520">
    <property type="entry name" value="Amidohydrolase"/>
    <property type="match status" value="1"/>
</dbReference>
<dbReference type="SUPFAM" id="SSF51338">
    <property type="entry name" value="Composite domain of metallo-dependent hydrolases"/>
    <property type="match status" value="1"/>
</dbReference>
<dbReference type="InterPro" id="IPR032466">
    <property type="entry name" value="Metal_Hydrolase"/>
</dbReference>
<dbReference type="InterPro" id="IPR006680">
    <property type="entry name" value="Amidohydro-rel"/>
</dbReference>
<dbReference type="Gene3D" id="2.30.40.10">
    <property type="entry name" value="Urease, subunit C, domain 1"/>
    <property type="match status" value="1"/>
</dbReference>
<dbReference type="AlphaFoldDB" id="A0A369QGU7"/>
<dbReference type="Gene3D" id="3.40.50.10910">
    <property type="entry name" value="Amidohydrolase"/>
    <property type="match status" value="1"/>
</dbReference>
<feature type="domain" description="Amidohydrolase-related" evidence="2">
    <location>
        <begin position="84"/>
        <end position="427"/>
    </location>
</feature>
<dbReference type="GO" id="GO:0043792">
    <property type="term" value="F:enamidase activity"/>
    <property type="evidence" value="ECO:0007669"/>
    <property type="project" value="UniProtKB-EC"/>
</dbReference>
<dbReference type="OrthoDB" id="9797498at2"/>
<sequence length="429" mass="47027">MKHTYILVCLFLFISACSSGKIYQTTSDSGYQAFTGATILNGQGGTPIKDGVLLIRKGQVVAVGPRNKVKIPEVAIIEDVTGKFIMPGIINGHGHVGDVKGIEPGHYSRENLLDNLGLYGRYGITTVVSLGGDKKEAEPLRAIHDSTTTQRARLFIAGEVITGKTPAEALAVVEQNHRLGVDFMKIRVDDQLGTAPKMPAAVYRAVIKRSHQLGYKIATHLYSLADARDLLLAGSDLLAHSVRDQPVDAAFIQLLKKKKAGYCPTLTRELSTFVYGDTAAFFQDPFFRREYDSLTIQPLIDPARQSQMRQSKSAQTYQQQLPTAMANLKKLSDQGIPIVFGTDSGMPARFMGYFEHLEMEMMAEAGLTPRQIITAATKNAAHYLGLKNVGTLTRGNWADFLVLDADPLTDIRNVRKLNGVFISGEKVEK</sequence>
<keyword evidence="1" id="KW-0732">Signal</keyword>
<dbReference type="InterPro" id="IPR011059">
    <property type="entry name" value="Metal-dep_hydrolase_composite"/>
</dbReference>
<dbReference type="Gene3D" id="3.30.110.90">
    <property type="entry name" value="Amidohydrolase"/>
    <property type="match status" value="1"/>
</dbReference>
<evidence type="ECO:0000259" key="2">
    <source>
        <dbReference type="Pfam" id="PF01979"/>
    </source>
</evidence>
<accession>A0A369QGU7</accession>
<keyword evidence="3" id="KW-0378">Hydrolase</keyword>
<dbReference type="InterPro" id="IPR051781">
    <property type="entry name" value="Metallo-dep_Hydrolase"/>
</dbReference>
<comment type="caution">
    <text evidence="3">The sequence shown here is derived from an EMBL/GenBank/DDBJ whole genome shotgun (WGS) entry which is preliminary data.</text>
</comment>
<organism evidence="3 4">
    <name type="scientific">Adhaeribacter pallidiroseus</name>
    <dbReference type="NCBI Taxonomy" id="2072847"/>
    <lineage>
        <taxon>Bacteria</taxon>
        <taxon>Pseudomonadati</taxon>
        <taxon>Bacteroidota</taxon>
        <taxon>Cytophagia</taxon>
        <taxon>Cytophagales</taxon>
        <taxon>Hymenobacteraceae</taxon>
        <taxon>Adhaeribacter</taxon>
    </lineage>
</organism>
<feature type="chain" id="PRO_5017083358" evidence="1">
    <location>
        <begin position="21"/>
        <end position="429"/>
    </location>
</feature>
<proteinExistence type="predicted"/>
<gene>
    <name evidence="3" type="ORF">AHMF7616_01369</name>
</gene>
<protein>
    <submittedName>
        <fullName evidence="3">Enamidase</fullName>
        <ecNumber evidence="3">3.5.2.18</ecNumber>
    </submittedName>
</protein>
<dbReference type="RefSeq" id="WP_115372177.1">
    <property type="nucleotide sequence ID" value="NZ_QASA01000001.1"/>
</dbReference>
<dbReference type="PANTHER" id="PTHR43135:SF3">
    <property type="entry name" value="ALPHA-D-RIBOSE 1-METHYLPHOSPHONATE 5-TRIPHOSPHATE DIPHOSPHATASE"/>
    <property type="match status" value="1"/>
</dbReference>
<name>A0A369QGU7_9BACT</name>
<dbReference type="PROSITE" id="PS51257">
    <property type="entry name" value="PROKAR_LIPOPROTEIN"/>
    <property type="match status" value="1"/>
</dbReference>
<dbReference type="Proteomes" id="UP000253919">
    <property type="component" value="Unassembled WGS sequence"/>
</dbReference>
<evidence type="ECO:0000313" key="4">
    <source>
        <dbReference type="Proteomes" id="UP000253919"/>
    </source>
</evidence>
<evidence type="ECO:0000256" key="1">
    <source>
        <dbReference type="SAM" id="SignalP"/>
    </source>
</evidence>
<feature type="signal peptide" evidence="1">
    <location>
        <begin position="1"/>
        <end position="20"/>
    </location>
</feature>
<dbReference type="EC" id="3.5.2.18" evidence="3"/>
<dbReference type="EMBL" id="QASA01000001">
    <property type="protein sequence ID" value="RDC62775.1"/>
    <property type="molecule type" value="Genomic_DNA"/>
</dbReference>
<keyword evidence="4" id="KW-1185">Reference proteome</keyword>
<dbReference type="SUPFAM" id="SSF51556">
    <property type="entry name" value="Metallo-dependent hydrolases"/>
    <property type="match status" value="1"/>
</dbReference>
<reference evidence="3 4" key="1">
    <citation type="submission" date="2018-04" db="EMBL/GenBank/DDBJ databases">
        <title>Adhaeribacter sp. HMF7616 genome sequencing and assembly.</title>
        <authorList>
            <person name="Kang H."/>
            <person name="Kang J."/>
            <person name="Cha I."/>
            <person name="Kim H."/>
            <person name="Joh K."/>
        </authorList>
    </citation>
    <scope>NUCLEOTIDE SEQUENCE [LARGE SCALE GENOMIC DNA]</scope>
    <source>
        <strain evidence="3 4">HMF7616</strain>
    </source>
</reference>
<dbReference type="Pfam" id="PF01979">
    <property type="entry name" value="Amidohydro_1"/>
    <property type="match status" value="1"/>
</dbReference>
<dbReference type="PANTHER" id="PTHR43135">
    <property type="entry name" value="ALPHA-D-RIBOSE 1-METHYLPHOSPHONATE 5-TRIPHOSPHATE DIPHOSPHATASE"/>
    <property type="match status" value="1"/>
</dbReference>